<dbReference type="InParanoid" id="A0A2R6PB71"/>
<dbReference type="PIRSF" id="PIRSF038123">
    <property type="entry name" value="PTI6"/>
    <property type="match status" value="1"/>
</dbReference>
<feature type="compositionally biased region" description="Polar residues" evidence="6">
    <location>
        <begin position="10"/>
        <end position="25"/>
    </location>
</feature>
<dbReference type="SUPFAM" id="SSF54171">
    <property type="entry name" value="DNA-binding domain"/>
    <property type="match status" value="1"/>
</dbReference>
<dbReference type="Gene3D" id="3.30.730.10">
    <property type="entry name" value="AP2/ERF domain"/>
    <property type="match status" value="1"/>
</dbReference>
<dbReference type="GO" id="GO:0003700">
    <property type="term" value="F:DNA-binding transcription factor activity"/>
    <property type="evidence" value="ECO:0007669"/>
    <property type="project" value="InterPro"/>
</dbReference>
<feature type="compositionally biased region" description="Polar residues" evidence="6">
    <location>
        <begin position="184"/>
        <end position="196"/>
    </location>
</feature>
<proteinExistence type="predicted"/>
<name>A0A2R6PB71_ACTCC</name>
<dbReference type="PROSITE" id="PS51032">
    <property type="entry name" value="AP2_ERF"/>
    <property type="match status" value="1"/>
</dbReference>
<dbReference type="PANTHER" id="PTHR31194">
    <property type="entry name" value="SHN SHINE , DNA BINDING / TRANSCRIPTION FACTOR"/>
    <property type="match status" value="1"/>
</dbReference>
<evidence type="ECO:0000259" key="7">
    <source>
        <dbReference type="PROSITE" id="PS51032"/>
    </source>
</evidence>
<dbReference type="PANTHER" id="PTHR31194:SF62">
    <property type="entry name" value="ETHYLENE-RESPONSIVE TRANSCRIPTION FACTOR ERF118"/>
    <property type="match status" value="1"/>
</dbReference>
<sequence>MPEPRPQPPTNQNLSKGPKNKSVSVGENFKPRKIRVICSDPYATDCSDDELSEKPYGQKRIVQEITLCVAGRAKTPETYSSCDDSNINGEKAPKKSKRVLSRTHNPYPGIRQRKWGKWAAEIRDPFQCKRLWLGTYNSAEDALKAYNSKKLEFKSRGTVSDESLKRSSMTESNLEDNHPAVSEDSVSLLPQNSPSSVLELDSPASASLINGEKCSETMKDFCVETNFGENKVPIVDEPLGLDLGLDLDLDSMFMDDFGLLLDDFGSLDDVQIHGFDDNEPSDLPDFDFDLGNEELACWMDEPPLHMACP</sequence>
<feature type="compositionally biased region" description="Polar residues" evidence="6">
    <location>
        <begin position="79"/>
        <end position="88"/>
    </location>
</feature>
<comment type="caution">
    <text evidence="8">The sequence shown here is derived from an EMBL/GenBank/DDBJ whole genome shotgun (WGS) entry which is preliminary data.</text>
</comment>
<dbReference type="OrthoDB" id="1917565at2759"/>
<evidence type="ECO:0000256" key="5">
    <source>
        <dbReference type="ARBA" id="ARBA00023242"/>
    </source>
</evidence>
<comment type="subcellular location">
    <subcellularLocation>
        <location evidence="1">Nucleus</location>
    </subcellularLocation>
</comment>
<dbReference type="STRING" id="1590841.A0A2R6PB71"/>
<evidence type="ECO:0000313" key="8">
    <source>
        <dbReference type="EMBL" id="PSR88272.1"/>
    </source>
</evidence>
<keyword evidence="4" id="KW-0804">Transcription</keyword>
<feature type="domain" description="AP2/ERF" evidence="7">
    <location>
        <begin position="106"/>
        <end position="167"/>
    </location>
</feature>
<keyword evidence="3" id="KW-0238">DNA-binding</keyword>
<dbReference type="OMA" id="KSICCNS"/>
<keyword evidence="5" id="KW-0539">Nucleus</keyword>
<evidence type="ECO:0000313" key="9">
    <source>
        <dbReference type="Proteomes" id="UP000241394"/>
    </source>
</evidence>
<dbReference type="FunCoup" id="A0A2R6PB71">
    <property type="interactions" value="1241"/>
</dbReference>
<dbReference type="InterPro" id="IPR036955">
    <property type="entry name" value="AP2/ERF_dom_sf"/>
</dbReference>
<feature type="region of interest" description="Disordered" evidence="6">
    <location>
        <begin position="1"/>
        <end position="28"/>
    </location>
</feature>
<dbReference type="CDD" id="cd00018">
    <property type="entry name" value="AP2"/>
    <property type="match status" value="1"/>
</dbReference>
<dbReference type="AlphaFoldDB" id="A0A2R6PB71"/>
<organism evidence="8 9">
    <name type="scientific">Actinidia chinensis var. chinensis</name>
    <name type="common">Chinese soft-hair kiwi</name>
    <dbReference type="NCBI Taxonomy" id="1590841"/>
    <lineage>
        <taxon>Eukaryota</taxon>
        <taxon>Viridiplantae</taxon>
        <taxon>Streptophyta</taxon>
        <taxon>Embryophyta</taxon>
        <taxon>Tracheophyta</taxon>
        <taxon>Spermatophyta</taxon>
        <taxon>Magnoliopsida</taxon>
        <taxon>eudicotyledons</taxon>
        <taxon>Gunneridae</taxon>
        <taxon>Pentapetalae</taxon>
        <taxon>asterids</taxon>
        <taxon>Ericales</taxon>
        <taxon>Actinidiaceae</taxon>
        <taxon>Actinidia</taxon>
    </lineage>
</organism>
<keyword evidence="9" id="KW-1185">Reference proteome</keyword>
<feature type="region of interest" description="Disordered" evidence="6">
    <location>
        <begin position="79"/>
        <end position="105"/>
    </location>
</feature>
<evidence type="ECO:0000256" key="4">
    <source>
        <dbReference type="ARBA" id="ARBA00023163"/>
    </source>
</evidence>
<reference evidence="9" key="2">
    <citation type="journal article" date="2018" name="BMC Genomics">
        <title>A manually annotated Actinidia chinensis var. chinensis (kiwifruit) genome highlights the challenges associated with draft genomes and gene prediction in plants.</title>
        <authorList>
            <person name="Pilkington S.M."/>
            <person name="Crowhurst R."/>
            <person name="Hilario E."/>
            <person name="Nardozza S."/>
            <person name="Fraser L."/>
            <person name="Peng Y."/>
            <person name="Gunaseelan K."/>
            <person name="Simpson R."/>
            <person name="Tahir J."/>
            <person name="Deroles S.C."/>
            <person name="Templeton K."/>
            <person name="Luo Z."/>
            <person name="Davy M."/>
            <person name="Cheng C."/>
            <person name="McNeilage M."/>
            <person name="Scaglione D."/>
            <person name="Liu Y."/>
            <person name="Zhang Q."/>
            <person name="Datson P."/>
            <person name="De Silva N."/>
            <person name="Gardiner S.E."/>
            <person name="Bassett H."/>
            <person name="Chagne D."/>
            <person name="McCallum J."/>
            <person name="Dzierzon H."/>
            <person name="Deng C."/>
            <person name="Wang Y.Y."/>
            <person name="Barron L."/>
            <person name="Manako K."/>
            <person name="Bowen J."/>
            <person name="Foster T.M."/>
            <person name="Erridge Z.A."/>
            <person name="Tiffin H."/>
            <person name="Waite C.N."/>
            <person name="Davies K.M."/>
            <person name="Grierson E.P."/>
            <person name="Laing W.A."/>
            <person name="Kirk R."/>
            <person name="Chen X."/>
            <person name="Wood M."/>
            <person name="Montefiori M."/>
            <person name="Brummell D.A."/>
            <person name="Schwinn K.E."/>
            <person name="Catanach A."/>
            <person name="Fullerton C."/>
            <person name="Li D."/>
            <person name="Meiyalaghan S."/>
            <person name="Nieuwenhuizen N."/>
            <person name="Read N."/>
            <person name="Prakash R."/>
            <person name="Hunter D."/>
            <person name="Zhang H."/>
            <person name="McKenzie M."/>
            <person name="Knabel M."/>
            <person name="Harris A."/>
            <person name="Allan A.C."/>
            <person name="Gleave A."/>
            <person name="Chen A."/>
            <person name="Janssen B.J."/>
            <person name="Plunkett B."/>
            <person name="Ampomah-Dwamena C."/>
            <person name="Voogd C."/>
            <person name="Leif D."/>
            <person name="Lafferty D."/>
            <person name="Souleyre E.J.F."/>
            <person name="Varkonyi-Gasic E."/>
            <person name="Gambi F."/>
            <person name="Hanley J."/>
            <person name="Yao J.L."/>
            <person name="Cheung J."/>
            <person name="David K.M."/>
            <person name="Warren B."/>
            <person name="Marsh K."/>
            <person name="Snowden K.C."/>
            <person name="Lin-Wang K."/>
            <person name="Brian L."/>
            <person name="Martinez-Sanchez M."/>
            <person name="Wang M."/>
            <person name="Ileperuma N."/>
            <person name="Macnee N."/>
            <person name="Campin R."/>
            <person name="McAtee P."/>
            <person name="Drummond R.S.M."/>
            <person name="Espley R.V."/>
            <person name="Ireland H.S."/>
            <person name="Wu R."/>
            <person name="Atkinson R.G."/>
            <person name="Karunairetnam S."/>
            <person name="Bulley S."/>
            <person name="Chunkath S."/>
            <person name="Hanley Z."/>
            <person name="Storey R."/>
            <person name="Thrimawithana A.H."/>
            <person name="Thomson S."/>
            <person name="David C."/>
            <person name="Testolin R."/>
            <person name="Huang H."/>
            <person name="Hellens R.P."/>
            <person name="Schaffer R.J."/>
        </authorList>
    </citation>
    <scope>NUCLEOTIDE SEQUENCE [LARGE SCALE GENOMIC DNA]</scope>
    <source>
        <strain evidence="9">cv. Red5</strain>
    </source>
</reference>
<dbReference type="Proteomes" id="UP000241394">
    <property type="component" value="Chromosome LG27"/>
</dbReference>
<dbReference type="SMART" id="SM00380">
    <property type="entry name" value="AP2"/>
    <property type="match status" value="1"/>
</dbReference>
<reference evidence="8 9" key="1">
    <citation type="submission" date="2017-07" db="EMBL/GenBank/DDBJ databases">
        <title>An improved, manually edited Actinidia chinensis var. chinensis (kiwifruit) genome highlights the challenges associated with draft genomes and gene prediction in plants.</title>
        <authorList>
            <person name="Pilkington S."/>
            <person name="Crowhurst R."/>
            <person name="Hilario E."/>
            <person name="Nardozza S."/>
            <person name="Fraser L."/>
            <person name="Peng Y."/>
            <person name="Gunaseelan K."/>
            <person name="Simpson R."/>
            <person name="Tahir J."/>
            <person name="Deroles S."/>
            <person name="Templeton K."/>
            <person name="Luo Z."/>
            <person name="Davy M."/>
            <person name="Cheng C."/>
            <person name="Mcneilage M."/>
            <person name="Scaglione D."/>
            <person name="Liu Y."/>
            <person name="Zhang Q."/>
            <person name="Datson P."/>
            <person name="De Silva N."/>
            <person name="Gardiner S."/>
            <person name="Bassett H."/>
            <person name="Chagne D."/>
            <person name="Mccallum J."/>
            <person name="Dzierzon H."/>
            <person name="Deng C."/>
            <person name="Wang Y.-Y."/>
            <person name="Barron N."/>
            <person name="Manako K."/>
            <person name="Bowen J."/>
            <person name="Foster T."/>
            <person name="Erridge Z."/>
            <person name="Tiffin H."/>
            <person name="Waite C."/>
            <person name="Davies K."/>
            <person name="Grierson E."/>
            <person name="Laing W."/>
            <person name="Kirk R."/>
            <person name="Chen X."/>
            <person name="Wood M."/>
            <person name="Montefiori M."/>
            <person name="Brummell D."/>
            <person name="Schwinn K."/>
            <person name="Catanach A."/>
            <person name="Fullerton C."/>
            <person name="Li D."/>
            <person name="Meiyalaghan S."/>
            <person name="Nieuwenhuizen N."/>
            <person name="Read N."/>
            <person name="Prakash R."/>
            <person name="Hunter D."/>
            <person name="Zhang H."/>
            <person name="Mckenzie M."/>
            <person name="Knabel M."/>
            <person name="Harris A."/>
            <person name="Allan A."/>
            <person name="Chen A."/>
            <person name="Janssen B."/>
            <person name="Plunkett B."/>
            <person name="Dwamena C."/>
            <person name="Voogd C."/>
            <person name="Leif D."/>
            <person name="Lafferty D."/>
            <person name="Souleyre E."/>
            <person name="Varkonyi-Gasic E."/>
            <person name="Gambi F."/>
            <person name="Hanley J."/>
            <person name="Yao J.-L."/>
            <person name="Cheung J."/>
            <person name="David K."/>
            <person name="Warren B."/>
            <person name="Marsh K."/>
            <person name="Snowden K."/>
            <person name="Lin-Wang K."/>
            <person name="Brian L."/>
            <person name="Martinez-Sanchez M."/>
            <person name="Wang M."/>
            <person name="Ileperuma N."/>
            <person name="Macnee N."/>
            <person name="Campin R."/>
            <person name="Mcatee P."/>
            <person name="Drummond R."/>
            <person name="Espley R."/>
            <person name="Ireland H."/>
            <person name="Wu R."/>
            <person name="Atkinson R."/>
            <person name="Karunairetnam S."/>
            <person name="Bulley S."/>
            <person name="Chunkath S."/>
            <person name="Hanley Z."/>
            <person name="Storey R."/>
            <person name="Thrimawithana A."/>
            <person name="Thomson S."/>
            <person name="David C."/>
            <person name="Testolin R."/>
        </authorList>
    </citation>
    <scope>NUCLEOTIDE SEQUENCE [LARGE SCALE GENOMIC DNA]</scope>
    <source>
        <strain evidence="9">cv. Red5</strain>
        <tissue evidence="8">Young leaf</tissue>
    </source>
</reference>
<evidence type="ECO:0000256" key="3">
    <source>
        <dbReference type="ARBA" id="ARBA00023125"/>
    </source>
</evidence>
<keyword evidence="2" id="KW-0805">Transcription regulation</keyword>
<dbReference type="GO" id="GO:0003677">
    <property type="term" value="F:DNA binding"/>
    <property type="evidence" value="ECO:0007669"/>
    <property type="project" value="UniProtKB-KW"/>
</dbReference>
<dbReference type="InterPro" id="IPR016177">
    <property type="entry name" value="DNA-bd_dom_sf"/>
</dbReference>
<protein>
    <submittedName>
        <fullName evidence="8">Ethylene-responsive transcription factor</fullName>
    </submittedName>
</protein>
<dbReference type="InterPro" id="IPR001471">
    <property type="entry name" value="AP2/ERF_dom"/>
</dbReference>
<feature type="region of interest" description="Disordered" evidence="6">
    <location>
        <begin position="160"/>
        <end position="200"/>
    </location>
</feature>
<dbReference type="GO" id="GO:0005634">
    <property type="term" value="C:nucleus"/>
    <property type="evidence" value="ECO:0007669"/>
    <property type="project" value="UniProtKB-SubCell"/>
</dbReference>
<dbReference type="EMBL" id="NKQK01000027">
    <property type="protein sequence ID" value="PSR88272.1"/>
    <property type="molecule type" value="Genomic_DNA"/>
</dbReference>
<feature type="compositionally biased region" description="Polar residues" evidence="6">
    <location>
        <begin position="160"/>
        <end position="172"/>
    </location>
</feature>
<evidence type="ECO:0000256" key="6">
    <source>
        <dbReference type="SAM" id="MobiDB-lite"/>
    </source>
</evidence>
<dbReference type="PRINTS" id="PR00367">
    <property type="entry name" value="ETHRSPELEMNT"/>
</dbReference>
<dbReference type="InterPro" id="IPR050913">
    <property type="entry name" value="AP2/ERF_ERF"/>
</dbReference>
<evidence type="ECO:0000256" key="1">
    <source>
        <dbReference type="ARBA" id="ARBA00004123"/>
    </source>
</evidence>
<dbReference type="Pfam" id="PF00847">
    <property type="entry name" value="AP2"/>
    <property type="match status" value="1"/>
</dbReference>
<gene>
    <name evidence="8" type="ORF">CEY00_Acc31301</name>
</gene>
<evidence type="ECO:0000256" key="2">
    <source>
        <dbReference type="ARBA" id="ARBA00023015"/>
    </source>
</evidence>
<dbReference type="Gramene" id="PSR88272">
    <property type="protein sequence ID" value="PSR88272"/>
    <property type="gene ID" value="CEY00_Acc31301"/>
</dbReference>
<accession>A0A2R6PB71</accession>